<evidence type="ECO:0000313" key="4">
    <source>
        <dbReference type="Proteomes" id="UP000269019"/>
    </source>
</evidence>
<name>A0A3G6J8E4_9CORY</name>
<reference evidence="3 4" key="1">
    <citation type="submission" date="2018-11" db="EMBL/GenBank/DDBJ databases">
        <authorList>
            <person name="Kleinhagauer T."/>
            <person name="Glaeser S.P."/>
            <person name="Spergser J."/>
            <person name="Ruckert C."/>
            <person name="Kaempfer P."/>
            <person name="Busse H.-J."/>
        </authorList>
    </citation>
    <scope>NUCLEOTIDE SEQUENCE [LARGE SCALE GENOMIC DNA]</scope>
    <source>
        <strain evidence="3 4">200CH</strain>
    </source>
</reference>
<dbReference type="InterPro" id="IPR011010">
    <property type="entry name" value="DNA_brk_join_enz"/>
</dbReference>
<dbReference type="KEGG" id="ccho:CCHOA_08260"/>
<dbReference type="InterPro" id="IPR002104">
    <property type="entry name" value="Integrase_catalytic"/>
</dbReference>
<feature type="domain" description="Tyr recombinase" evidence="2">
    <location>
        <begin position="11"/>
        <end position="104"/>
    </location>
</feature>
<evidence type="ECO:0000256" key="1">
    <source>
        <dbReference type="ARBA" id="ARBA00023172"/>
    </source>
</evidence>
<keyword evidence="4" id="KW-1185">Reference proteome</keyword>
<keyword evidence="1" id="KW-0233">DNA recombination</keyword>
<organism evidence="3 4">
    <name type="scientific">Corynebacterium choanae</name>
    <dbReference type="NCBI Taxonomy" id="1862358"/>
    <lineage>
        <taxon>Bacteria</taxon>
        <taxon>Bacillati</taxon>
        <taxon>Actinomycetota</taxon>
        <taxon>Actinomycetes</taxon>
        <taxon>Mycobacteriales</taxon>
        <taxon>Corynebacteriaceae</taxon>
        <taxon>Corynebacterium</taxon>
    </lineage>
</organism>
<dbReference type="RefSeq" id="WP_245992110.1">
    <property type="nucleotide sequence ID" value="NZ_CP033896.1"/>
</dbReference>
<accession>A0A3G6J8E4</accession>
<evidence type="ECO:0000313" key="3">
    <source>
        <dbReference type="EMBL" id="AZA14043.1"/>
    </source>
</evidence>
<evidence type="ECO:0000259" key="2">
    <source>
        <dbReference type="Pfam" id="PF00589"/>
    </source>
</evidence>
<dbReference type="EMBL" id="CP033896">
    <property type="protein sequence ID" value="AZA14043.1"/>
    <property type="molecule type" value="Genomic_DNA"/>
</dbReference>
<dbReference type="SUPFAM" id="SSF56349">
    <property type="entry name" value="DNA breaking-rejoining enzymes"/>
    <property type="match status" value="1"/>
</dbReference>
<proteinExistence type="predicted"/>
<dbReference type="GO" id="GO:0006310">
    <property type="term" value="P:DNA recombination"/>
    <property type="evidence" value="ECO:0007669"/>
    <property type="project" value="UniProtKB-KW"/>
</dbReference>
<dbReference type="AlphaFoldDB" id="A0A3G6J8E4"/>
<protein>
    <submittedName>
        <fullName evidence="3">Phage integrase family protein</fullName>
    </submittedName>
</protein>
<dbReference type="Pfam" id="PF00589">
    <property type="entry name" value="Phage_integrase"/>
    <property type="match status" value="1"/>
</dbReference>
<dbReference type="InterPro" id="IPR013762">
    <property type="entry name" value="Integrase-like_cat_sf"/>
</dbReference>
<gene>
    <name evidence="3" type="ORF">CCHOA_08260</name>
</gene>
<dbReference type="Proteomes" id="UP000269019">
    <property type="component" value="Chromosome"/>
</dbReference>
<dbReference type="GO" id="GO:0003677">
    <property type="term" value="F:DNA binding"/>
    <property type="evidence" value="ECO:0007669"/>
    <property type="project" value="InterPro"/>
</dbReference>
<dbReference type="GO" id="GO:0015074">
    <property type="term" value="P:DNA integration"/>
    <property type="evidence" value="ECO:0007669"/>
    <property type="project" value="InterPro"/>
</dbReference>
<dbReference type="Gene3D" id="1.10.443.10">
    <property type="entry name" value="Intergrase catalytic core"/>
    <property type="match status" value="1"/>
</dbReference>
<sequence length="120" mass="12944">MVAEHSGDHATLVWLLGTVGLRWGEAAGLQVGDIDHDRGRITIARSVSWLQSELVLGTPINGKPRQVSVTMSVLRMLAQQTAGKPKTAWVFFSSDGMPLRKQNAGSGFFARGYPLPAARS</sequence>